<keyword evidence="2" id="KW-1185">Reference proteome</keyword>
<protein>
    <submittedName>
        <fullName evidence="1">Uncharacterized protein</fullName>
    </submittedName>
</protein>
<evidence type="ECO:0000313" key="2">
    <source>
        <dbReference type="Proteomes" id="UP001148629"/>
    </source>
</evidence>
<name>A0ACC1S459_9HYPO</name>
<proteinExistence type="predicted"/>
<reference evidence="1" key="1">
    <citation type="submission" date="2022-08" db="EMBL/GenBank/DDBJ databases">
        <title>Genome Sequence of Fusarium decemcellulare.</title>
        <authorList>
            <person name="Buettner E."/>
        </authorList>
    </citation>
    <scope>NUCLEOTIDE SEQUENCE</scope>
    <source>
        <strain evidence="1">Babe19</strain>
    </source>
</reference>
<dbReference type="EMBL" id="JANRMS010001042">
    <property type="protein sequence ID" value="KAJ3531644.1"/>
    <property type="molecule type" value="Genomic_DNA"/>
</dbReference>
<organism evidence="1 2">
    <name type="scientific">Fusarium decemcellulare</name>
    <dbReference type="NCBI Taxonomy" id="57161"/>
    <lineage>
        <taxon>Eukaryota</taxon>
        <taxon>Fungi</taxon>
        <taxon>Dikarya</taxon>
        <taxon>Ascomycota</taxon>
        <taxon>Pezizomycotina</taxon>
        <taxon>Sordariomycetes</taxon>
        <taxon>Hypocreomycetidae</taxon>
        <taxon>Hypocreales</taxon>
        <taxon>Nectriaceae</taxon>
        <taxon>Fusarium</taxon>
        <taxon>Fusarium decemcellulare species complex</taxon>
    </lineage>
</organism>
<evidence type="ECO:0000313" key="1">
    <source>
        <dbReference type="EMBL" id="KAJ3531644.1"/>
    </source>
</evidence>
<comment type="caution">
    <text evidence="1">The sequence shown here is derived from an EMBL/GenBank/DDBJ whole genome shotgun (WGS) entry which is preliminary data.</text>
</comment>
<sequence>MVSGKTVMGFEWSFMALSYIFVVARLYSRLWLRGNKIYSADYWLFVALMCAQGLLVCDTLTYRMNAMDDFMIQNESLAKIRFATNYLFNTGMYFPKFSILAFYFNLVPVTRPRMRIALYTLAGITTACALTTLFTDTFWCGRDPSVNWKLNNGTCNVFADMHLMRLKWAMNFTTEVLNVIYPFPLLKHLKLQSRRERFGLGIIFALGTITIIVSIGRFISMVTLSNDISIYIWATAEICISIMVVSLTALRPLLRQLGSVFSLNIKSSDAKSGYRISSRDGPCEVTPGADRLGPFWQNRHRTLRNVAMELPEESLAGSEVELNDTRRSYQPRETFAHDEECNIAEPLDKDTGCRIDQPRLSIRGILFDAAQMLAHFEHALEIEPPGGQIPVSPFTAAPAKQT</sequence>
<gene>
    <name evidence="1" type="ORF">NM208_g8791</name>
</gene>
<dbReference type="Proteomes" id="UP001148629">
    <property type="component" value="Unassembled WGS sequence"/>
</dbReference>
<accession>A0ACC1S459</accession>